<reference evidence="11 12" key="1">
    <citation type="submission" date="2019-08" db="EMBL/GenBank/DDBJ databases">
        <title>High quality draft denovo assembly of Nylanderia fulva.</title>
        <authorList>
            <person name="Vargo E.L."/>
            <person name="Tarone A.M."/>
            <person name="Konganti K.R."/>
        </authorList>
    </citation>
    <scope>NUCLEOTIDE SEQUENCE [LARGE SCALE GENOMIC DNA]</scope>
    <source>
        <strain evidence="11">TAMU-Nful-2015</strain>
        <tissue evidence="11">Whole body</tissue>
    </source>
</reference>
<dbReference type="AlphaFoldDB" id="A0A6G1LRP8"/>
<evidence type="ECO:0000256" key="6">
    <source>
        <dbReference type="ARBA" id="ARBA00022989"/>
    </source>
</evidence>
<evidence type="ECO:0000256" key="8">
    <source>
        <dbReference type="ARBA" id="ARBA00023170"/>
    </source>
</evidence>
<feature type="transmembrane region" description="Helical" evidence="10">
    <location>
        <begin position="169"/>
        <end position="189"/>
    </location>
</feature>
<feature type="transmembrane region" description="Helical" evidence="10">
    <location>
        <begin position="69"/>
        <end position="87"/>
    </location>
</feature>
<evidence type="ECO:0000256" key="7">
    <source>
        <dbReference type="ARBA" id="ARBA00023136"/>
    </source>
</evidence>
<comment type="caution">
    <text evidence="11">The sequence shown here is derived from an EMBL/GenBank/DDBJ whole genome shotgun (WGS) entry which is preliminary data.</text>
</comment>
<dbReference type="PANTHER" id="PTHR21137">
    <property type="entry name" value="ODORANT RECEPTOR"/>
    <property type="match status" value="1"/>
</dbReference>
<dbReference type="Proteomes" id="UP000479987">
    <property type="component" value="Unassembled WGS sequence"/>
</dbReference>
<keyword evidence="3 10" id="KW-0716">Sensory transduction</keyword>
<evidence type="ECO:0000256" key="9">
    <source>
        <dbReference type="ARBA" id="ARBA00023224"/>
    </source>
</evidence>
<keyword evidence="2" id="KW-1003">Cell membrane</keyword>
<accession>A0A6G1LRP8</accession>
<evidence type="ECO:0000256" key="10">
    <source>
        <dbReference type="RuleBase" id="RU351113"/>
    </source>
</evidence>
<protein>
    <recommendedName>
        <fullName evidence="10">Odorant receptor</fullName>
    </recommendedName>
</protein>
<feature type="transmembrane region" description="Helical" evidence="10">
    <location>
        <begin position="272"/>
        <end position="295"/>
    </location>
</feature>
<comment type="similarity">
    <text evidence="10">Belongs to the insect chemoreceptor superfamily. Heteromeric odorant receptor channel (TC 1.A.69) family.</text>
</comment>
<dbReference type="GO" id="GO:0005886">
    <property type="term" value="C:plasma membrane"/>
    <property type="evidence" value="ECO:0007669"/>
    <property type="project" value="UniProtKB-SubCell"/>
</dbReference>
<dbReference type="Pfam" id="PF02949">
    <property type="entry name" value="7tm_6"/>
    <property type="match status" value="1"/>
</dbReference>
<dbReference type="GO" id="GO:0004984">
    <property type="term" value="F:olfactory receptor activity"/>
    <property type="evidence" value="ECO:0007669"/>
    <property type="project" value="InterPro"/>
</dbReference>
<keyword evidence="4 10" id="KW-0812">Transmembrane</keyword>
<keyword evidence="12" id="KW-1185">Reference proteome</keyword>
<feature type="transmembrane region" description="Helical" evidence="10">
    <location>
        <begin position="126"/>
        <end position="148"/>
    </location>
</feature>
<evidence type="ECO:0000313" key="11">
    <source>
        <dbReference type="EMBL" id="KAF3054469.1"/>
    </source>
</evidence>
<dbReference type="PANTHER" id="PTHR21137:SF35">
    <property type="entry name" value="ODORANT RECEPTOR 19A-RELATED"/>
    <property type="match status" value="1"/>
</dbReference>
<evidence type="ECO:0000256" key="5">
    <source>
        <dbReference type="ARBA" id="ARBA00022725"/>
    </source>
</evidence>
<sequence>MDIQKINIFNVRLNKISGNLLPITVDNSSFPVLWKIYSILVWLLELIQTIIIIPGCMYVPKEKALKDGLVAIVVTIEVVFLVVQIHARRKLVQQLFQKLNDILRIEDEIMKNTIIATMKPMRIPLWFYWMAGLGSIIIWSGVPFMLVFQRRTFFYVDFRMPIAFTKEPFSSGIFVLGSLIIMFSSMYIFTKKVSVDSYMINLILLLTAQYKYIAIKLSMIFHDGALQINDNDNSNKKKLYFETNFNTDEKMKSLCQHYTAVFRITLMLRQLLSLNFSLIYIISVLRFCGIAIMVISIPSTNLLEGSLIAMYASGGVVQLFIICSCVQQLLDASIEITDQAFHQEWYQLTPSVKQIFLFMISTNNLELKLSTFEKYNLSLPSFMVILNQSYSIALLLLKTS</sequence>
<feature type="transmembrane region" description="Helical" evidence="10">
    <location>
        <begin position="307"/>
        <end position="326"/>
    </location>
</feature>
<evidence type="ECO:0000256" key="1">
    <source>
        <dbReference type="ARBA" id="ARBA00004651"/>
    </source>
</evidence>
<comment type="caution">
    <text evidence="10">Lacks conserved residue(s) required for the propagation of feature annotation.</text>
</comment>
<feature type="transmembrane region" description="Helical" evidence="10">
    <location>
        <begin position="36"/>
        <end position="57"/>
    </location>
</feature>
<keyword evidence="5 10" id="KW-0552">Olfaction</keyword>
<name>A0A6G1LRP8_9HYME</name>
<comment type="subcellular location">
    <subcellularLocation>
        <location evidence="1 10">Cell membrane</location>
        <topology evidence="1 10">Multi-pass membrane protein</topology>
    </subcellularLocation>
</comment>
<dbReference type="OrthoDB" id="8185860at2759"/>
<dbReference type="GO" id="GO:0007165">
    <property type="term" value="P:signal transduction"/>
    <property type="evidence" value="ECO:0007669"/>
    <property type="project" value="UniProtKB-KW"/>
</dbReference>
<evidence type="ECO:0000313" key="12">
    <source>
        <dbReference type="Proteomes" id="UP000479987"/>
    </source>
</evidence>
<proteinExistence type="inferred from homology"/>
<keyword evidence="9 10" id="KW-0807">Transducer</keyword>
<keyword evidence="7 10" id="KW-0472">Membrane</keyword>
<keyword evidence="6 10" id="KW-1133">Transmembrane helix</keyword>
<dbReference type="EMBL" id="SGBU01000247">
    <property type="protein sequence ID" value="KAF3054469.1"/>
    <property type="molecule type" value="Genomic_DNA"/>
</dbReference>
<keyword evidence="8 10" id="KW-0675">Receptor</keyword>
<evidence type="ECO:0000256" key="3">
    <source>
        <dbReference type="ARBA" id="ARBA00022606"/>
    </source>
</evidence>
<dbReference type="InterPro" id="IPR004117">
    <property type="entry name" value="7tm6_olfct_rcpt"/>
</dbReference>
<gene>
    <name evidence="11" type="primary">Or-328</name>
    <name evidence="11" type="synonym">Nful_v1.0-Or-328</name>
    <name evidence="11" type="ORF">NFUL_NFUL000187</name>
</gene>
<evidence type="ECO:0000256" key="2">
    <source>
        <dbReference type="ARBA" id="ARBA00022475"/>
    </source>
</evidence>
<organism evidence="11 12">
    <name type="scientific">Nylanderia fulva</name>
    <dbReference type="NCBI Taxonomy" id="613905"/>
    <lineage>
        <taxon>Eukaryota</taxon>
        <taxon>Metazoa</taxon>
        <taxon>Ecdysozoa</taxon>
        <taxon>Arthropoda</taxon>
        <taxon>Hexapoda</taxon>
        <taxon>Insecta</taxon>
        <taxon>Pterygota</taxon>
        <taxon>Neoptera</taxon>
        <taxon>Endopterygota</taxon>
        <taxon>Hymenoptera</taxon>
        <taxon>Apocrita</taxon>
        <taxon>Aculeata</taxon>
        <taxon>Formicoidea</taxon>
        <taxon>Formicidae</taxon>
        <taxon>Formicinae</taxon>
        <taxon>Nylanderia</taxon>
    </lineage>
</organism>
<dbReference type="GO" id="GO:0005549">
    <property type="term" value="F:odorant binding"/>
    <property type="evidence" value="ECO:0007669"/>
    <property type="project" value="InterPro"/>
</dbReference>
<evidence type="ECO:0000256" key="4">
    <source>
        <dbReference type="ARBA" id="ARBA00022692"/>
    </source>
</evidence>